<feature type="domain" description="Glycoside hydrolase 123 catalytic" evidence="1">
    <location>
        <begin position="185"/>
        <end position="526"/>
    </location>
</feature>
<reference evidence="4" key="1">
    <citation type="submission" date="2010-11" db="EMBL/GenBank/DDBJ databases">
        <title>The complete genome of Mahella australiensis DSM 15567.</title>
        <authorList>
            <consortium name="US DOE Joint Genome Institute (JGI-PGF)"/>
            <person name="Lucas S."/>
            <person name="Copeland A."/>
            <person name="Lapidus A."/>
            <person name="Bruce D."/>
            <person name="Goodwin L."/>
            <person name="Pitluck S."/>
            <person name="Kyrpides N."/>
            <person name="Mavromatis K."/>
            <person name="Pagani I."/>
            <person name="Ivanova N."/>
            <person name="Teshima H."/>
            <person name="Brettin T."/>
            <person name="Detter J.C."/>
            <person name="Han C."/>
            <person name="Tapia R."/>
            <person name="Land M."/>
            <person name="Hauser L."/>
            <person name="Markowitz V."/>
            <person name="Cheng J.-F."/>
            <person name="Hugenholtz P."/>
            <person name="Woyke T."/>
            <person name="Wu D."/>
            <person name="Spring S."/>
            <person name="Pukall R."/>
            <person name="Steenblock K."/>
            <person name="Schneider S."/>
            <person name="Klenk H.-P."/>
            <person name="Eisen J.A."/>
        </authorList>
    </citation>
    <scope>NUCLEOTIDE SEQUENCE [LARGE SCALE GENOMIC DNA]</scope>
    <source>
        <strain evidence="4">DSM 15567 / CIP 107919 / 50-1 BON</strain>
    </source>
</reference>
<dbReference type="InterPro" id="IPR053850">
    <property type="entry name" value="Glyco_hydro_123_N_2"/>
</dbReference>
<keyword evidence="4" id="KW-1185">Reference proteome</keyword>
<dbReference type="AlphaFoldDB" id="F4A0V3"/>
<gene>
    <name evidence="3" type="ordered locus">Mahau_1822</name>
</gene>
<organism evidence="3 4">
    <name type="scientific">Mahella australiensis (strain DSM 15567 / CIP 107919 / 50-1 BON)</name>
    <dbReference type="NCBI Taxonomy" id="697281"/>
    <lineage>
        <taxon>Bacteria</taxon>
        <taxon>Bacillati</taxon>
        <taxon>Bacillota</taxon>
        <taxon>Clostridia</taxon>
        <taxon>Thermoanaerobacterales</taxon>
        <taxon>Thermoanaerobacterales Family IV. Incertae Sedis</taxon>
        <taxon>Mahella</taxon>
    </lineage>
</organism>
<evidence type="ECO:0000313" key="3">
    <source>
        <dbReference type="EMBL" id="AEE96999.1"/>
    </source>
</evidence>
<evidence type="ECO:0000259" key="1">
    <source>
        <dbReference type="Pfam" id="PF13320"/>
    </source>
</evidence>
<dbReference type="STRING" id="697281.Mahau_1822"/>
<dbReference type="Proteomes" id="UP000008457">
    <property type="component" value="Chromosome"/>
</dbReference>
<dbReference type="InterPro" id="IPR025150">
    <property type="entry name" value="GH123_cat"/>
</dbReference>
<dbReference type="eggNOG" id="COG3934">
    <property type="taxonomic scope" value="Bacteria"/>
</dbReference>
<accession>F4A0V3</accession>
<dbReference type="KEGG" id="mas:Mahau_1822"/>
<dbReference type="Pfam" id="PF13320">
    <property type="entry name" value="GH123_cat"/>
    <property type="match status" value="1"/>
</dbReference>
<evidence type="ECO:0000259" key="2">
    <source>
        <dbReference type="Pfam" id="PF22680"/>
    </source>
</evidence>
<dbReference type="RefSeq" id="WP_013781427.1">
    <property type="nucleotide sequence ID" value="NC_015520.1"/>
</dbReference>
<protein>
    <submittedName>
        <fullName evidence="3">Uncharacterized protein</fullName>
    </submittedName>
</protein>
<reference evidence="3 4" key="2">
    <citation type="journal article" date="2011" name="Stand. Genomic Sci.">
        <title>Complete genome sequence of Mahella australiensis type strain (50-1 BON).</title>
        <authorList>
            <person name="Sikorski J."/>
            <person name="Teshima H."/>
            <person name="Nolan M."/>
            <person name="Lucas S."/>
            <person name="Hammon N."/>
            <person name="Deshpande S."/>
            <person name="Cheng J.F."/>
            <person name="Pitluck S."/>
            <person name="Liolios K."/>
            <person name="Pagani I."/>
            <person name="Ivanova N."/>
            <person name="Huntemann M."/>
            <person name="Mavromatis K."/>
            <person name="Ovchinikova G."/>
            <person name="Pati A."/>
            <person name="Tapia R."/>
            <person name="Han C."/>
            <person name="Goodwin L."/>
            <person name="Chen A."/>
            <person name="Palaniappan K."/>
            <person name="Land M."/>
            <person name="Hauser L."/>
            <person name="Ngatchou-Djao O.D."/>
            <person name="Rohde M."/>
            <person name="Pukall R."/>
            <person name="Spring S."/>
            <person name="Abt B."/>
            <person name="Goker M."/>
            <person name="Detter J.C."/>
            <person name="Woyke T."/>
            <person name="Bristow J."/>
            <person name="Markowitz V."/>
            <person name="Hugenholtz P."/>
            <person name="Eisen J.A."/>
            <person name="Kyrpides N.C."/>
            <person name="Klenk H.P."/>
            <person name="Lapidus A."/>
        </authorList>
    </citation>
    <scope>NUCLEOTIDE SEQUENCE [LARGE SCALE GENOMIC DNA]</scope>
    <source>
        <strain evidence="4">DSM 15567 / CIP 107919 / 50-1 BON</strain>
    </source>
</reference>
<dbReference type="EMBL" id="CP002360">
    <property type="protein sequence ID" value="AEE96999.1"/>
    <property type="molecule type" value="Genomic_DNA"/>
</dbReference>
<dbReference type="OrthoDB" id="197680at2"/>
<name>F4A0V3_MAHA5</name>
<dbReference type="Pfam" id="PF22680">
    <property type="entry name" value="Glyco_hydro_123_N_2"/>
    <property type="match status" value="1"/>
</dbReference>
<proteinExistence type="predicted"/>
<dbReference type="HOGENOM" id="CLU_490711_0_0_9"/>
<evidence type="ECO:0000313" key="4">
    <source>
        <dbReference type="Proteomes" id="UP000008457"/>
    </source>
</evidence>
<sequence length="587" mass="68440">MVNVIAGLKEESYKHQFGVDDSKDNSALFECKHMSLTTGKRDWAAFQVLVAADEDIMSTVGDSAAFSPKGPLAQVRVAVELEGFSKDAVDMYHIGFVEDDDRVYKADILLHDETIYVEKNRVQPIWVEIAVPEDMQPGMYDGKVRIYAHSMFDDEDEIGTLDFCVNVKDVTLPVNGDRRFHLDLWQHLSNIARKHETPLWSDAHFRIIEEYVKSLAALGQKAITIIVSEIPWSGQRCFRTTNYLSDLFEYNMAKVEKDEDGQFYYDFSIVDRYINLCFKYGIDREIEVFGLTNIWIDEEYGYGYVAKDYPDAIRVRYLDKDDGCYKYIKNADGIKQYIKAVEAFFIDKGLIDRVLVMADEPADVELYKKRLNTLRRIAPMFKYKTAINHVEFIDEFKDEVQDFVPILPCVCEGWQTLQSIKNEIQGRLLWYVCCWPPLPNTFISSPLLESRLMGLLTAFMDFDGFLRWNYTVWPQKPRERISYRYPNWKAGDTNFVYPAWDGRPLLTLRYKNLKRGIDDYELIHMLKAVHPEAETILETIWARILRTQDIKDFHPSMAKSPQDLYSLDYDDYAFIKALLLDEIQNCK</sequence>
<feature type="domain" description="Glycoside hydrolase 123 N-terminal" evidence="2">
    <location>
        <begin position="101"/>
        <end position="146"/>
    </location>
</feature>